<feature type="domain" description="AAA" evidence="12">
    <location>
        <begin position="522"/>
        <end position="664"/>
    </location>
</feature>
<evidence type="ECO:0000256" key="5">
    <source>
        <dbReference type="ARBA" id="ARBA00022777"/>
    </source>
</evidence>
<feature type="coiled-coil region" evidence="9">
    <location>
        <begin position="157"/>
        <end position="184"/>
    </location>
</feature>
<keyword evidence="3" id="KW-0808">Transferase</keyword>
<dbReference type="AlphaFoldDB" id="A0A8J7E0A9"/>
<keyword evidence="6" id="KW-0067">ATP-binding</keyword>
<accession>A0A8J7E0A9</accession>
<dbReference type="EC" id="2.7.10.2" evidence="2"/>
<feature type="region of interest" description="Disordered" evidence="10">
    <location>
        <begin position="701"/>
        <end position="739"/>
    </location>
</feature>
<evidence type="ECO:0000256" key="4">
    <source>
        <dbReference type="ARBA" id="ARBA00022741"/>
    </source>
</evidence>
<dbReference type="PANTHER" id="PTHR32309:SF13">
    <property type="entry name" value="FERRIC ENTEROBACTIN TRANSPORT PROTEIN FEPE"/>
    <property type="match status" value="1"/>
</dbReference>
<keyword evidence="11" id="KW-1133">Transmembrane helix</keyword>
<evidence type="ECO:0000256" key="2">
    <source>
        <dbReference type="ARBA" id="ARBA00011903"/>
    </source>
</evidence>
<dbReference type="InterPro" id="IPR005702">
    <property type="entry name" value="Wzc-like_C"/>
</dbReference>
<dbReference type="InterPro" id="IPR025669">
    <property type="entry name" value="AAA_dom"/>
</dbReference>
<gene>
    <name evidence="13" type="ORF">IQ249_22455</name>
</gene>
<feature type="coiled-coil region" evidence="9">
    <location>
        <begin position="327"/>
        <end position="361"/>
    </location>
</feature>
<keyword evidence="7" id="KW-0829">Tyrosine-protein kinase</keyword>
<feature type="transmembrane region" description="Helical" evidence="11">
    <location>
        <begin position="429"/>
        <end position="453"/>
    </location>
</feature>
<keyword evidence="11" id="KW-0472">Membrane</keyword>
<evidence type="ECO:0000313" key="14">
    <source>
        <dbReference type="Proteomes" id="UP000654482"/>
    </source>
</evidence>
<proteinExistence type="inferred from homology"/>
<name>A0A8J7E0A9_9CYAN</name>
<organism evidence="13 14">
    <name type="scientific">Lusitaniella coriacea LEGE 07157</name>
    <dbReference type="NCBI Taxonomy" id="945747"/>
    <lineage>
        <taxon>Bacteria</taxon>
        <taxon>Bacillati</taxon>
        <taxon>Cyanobacteriota</taxon>
        <taxon>Cyanophyceae</taxon>
        <taxon>Spirulinales</taxon>
        <taxon>Lusitaniellaceae</taxon>
        <taxon>Lusitaniella</taxon>
    </lineage>
</organism>
<keyword evidence="9" id="KW-0175">Coiled coil</keyword>
<evidence type="ECO:0000256" key="6">
    <source>
        <dbReference type="ARBA" id="ARBA00022840"/>
    </source>
</evidence>
<reference evidence="13" key="1">
    <citation type="submission" date="2020-10" db="EMBL/GenBank/DDBJ databases">
        <authorList>
            <person name="Castelo-Branco R."/>
            <person name="Eusebio N."/>
            <person name="Adriana R."/>
            <person name="Vieira A."/>
            <person name="Brugerolle De Fraissinette N."/>
            <person name="Rezende De Castro R."/>
            <person name="Schneider M.P."/>
            <person name="Vasconcelos V."/>
            <person name="Leao P.N."/>
        </authorList>
    </citation>
    <scope>NUCLEOTIDE SEQUENCE</scope>
    <source>
        <strain evidence="13">LEGE 07157</strain>
    </source>
</reference>
<evidence type="ECO:0000256" key="11">
    <source>
        <dbReference type="SAM" id="Phobius"/>
    </source>
</evidence>
<evidence type="ECO:0000256" key="10">
    <source>
        <dbReference type="SAM" id="MobiDB-lite"/>
    </source>
</evidence>
<dbReference type="SUPFAM" id="SSF52540">
    <property type="entry name" value="P-loop containing nucleoside triphosphate hydrolases"/>
    <property type="match status" value="1"/>
</dbReference>
<evidence type="ECO:0000256" key="3">
    <source>
        <dbReference type="ARBA" id="ARBA00022679"/>
    </source>
</evidence>
<comment type="similarity">
    <text evidence="1">Belongs to the CpsD/CapB family.</text>
</comment>
<keyword evidence="4" id="KW-0547">Nucleotide-binding</keyword>
<keyword evidence="14" id="KW-1185">Reference proteome</keyword>
<keyword evidence="5" id="KW-0418">Kinase</keyword>
<protein>
    <recommendedName>
        <fullName evidence="2">non-specific protein-tyrosine kinase</fullName>
        <ecNumber evidence="2">2.7.10.2</ecNumber>
    </recommendedName>
</protein>
<dbReference type="InterPro" id="IPR050445">
    <property type="entry name" value="Bact_polysacc_biosynth/exp"/>
</dbReference>
<evidence type="ECO:0000256" key="8">
    <source>
        <dbReference type="ARBA" id="ARBA00051245"/>
    </source>
</evidence>
<evidence type="ECO:0000256" key="1">
    <source>
        <dbReference type="ARBA" id="ARBA00007316"/>
    </source>
</evidence>
<keyword evidence="11" id="KW-0812">Transmembrane</keyword>
<dbReference type="Gene3D" id="3.40.50.300">
    <property type="entry name" value="P-loop containing nucleotide triphosphate hydrolases"/>
    <property type="match status" value="1"/>
</dbReference>
<dbReference type="GO" id="GO:0004713">
    <property type="term" value="F:protein tyrosine kinase activity"/>
    <property type="evidence" value="ECO:0007669"/>
    <property type="project" value="TreeGrafter"/>
</dbReference>
<evidence type="ECO:0000259" key="12">
    <source>
        <dbReference type="Pfam" id="PF13614"/>
    </source>
</evidence>
<comment type="caution">
    <text evidence="13">The sequence shown here is derived from an EMBL/GenBank/DDBJ whole genome shotgun (WGS) entry which is preliminary data.</text>
</comment>
<dbReference type="Proteomes" id="UP000654482">
    <property type="component" value="Unassembled WGS sequence"/>
</dbReference>
<dbReference type="EMBL" id="JADEWZ010000055">
    <property type="protein sequence ID" value="MBE9118655.1"/>
    <property type="molecule type" value="Genomic_DNA"/>
</dbReference>
<dbReference type="GO" id="GO:0005886">
    <property type="term" value="C:plasma membrane"/>
    <property type="evidence" value="ECO:0007669"/>
    <property type="project" value="TreeGrafter"/>
</dbReference>
<feature type="transmembrane region" description="Helical" evidence="11">
    <location>
        <begin position="18"/>
        <end position="38"/>
    </location>
</feature>
<evidence type="ECO:0000313" key="13">
    <source>
        <dbReference type="EMBL" id="MBE9118655.1"/>
    </source>
</evidence>
<dbReference type="InterPro" id="IPR027417">
    <property type="entry name" value="P-loop_NTPase"/>
</dbReference>
<comment type="catalytic activity">
    <reaction evidence="8">
        <text>L-tyrosyl-[protein] + ATP = O-phospho-L-tyrosyl-[protein] + ADP + H(+)</text>
        <dbReference type="Rhea" id="RHEA:10596"/>
        <dbReference type="Rhea" id="RHEA-COMP:10136"/>
        <dbReference type="Rhea" id="RHEA-COMP:20101"/>
        <dbReference type="ChEBI" id="CHEBI:15378"/>
        <dbReference type="ChEBI" id="CHEBI:30616"/>
        <dbReference type="ChEBI" id="CHEBI:46858"/>
        <dbReference type="ChEBI" id="CHEBI:61978"/>
        <dbReference type="ChEBI" id="CHEBI:456216"/>
        <dbReference type="EC" id="2.7.10.2"/>
    </reaction>
</comment>
<dbReference type="CDD" id="cd05387">
    <property type="entry name" value="BY-kinase"/>
    <property type="match status" value="1"/>
</dbReference>
<evidence type="ECO:0000256" key="7">
    <source>
        <dbReference type="ARBA" id="ARBA00023137"/>
    </source>
</evidence>
<evidence type="ECO:0000256" key="9">
    <source>
        <dbReference type="SAM" id="Coils"/>
    </source>
</evidence>
<dbReference type="PANTHER" id="PTHR32309">
    <property type="entry name" value="TYROSINE-PROTEIN KINASE"/>
    <property type="match status" value="1"/>
</dbReference>
<dbReference type="RefSeq" id="WP_194031738.1">
    <property type="nucleotide sequence ID" value="NZ_JADEWZ010000055.1"/>
</dbReference>
<sequence length="739" mass="81530">MTSPLVKRFLVNFDENKLLSLFSFVVIVGASGFVSMLIPPPEPIPTKYQASGTLSYAPQPPTFTETGATLQQQGQETISEGVLLSDQILKPIATQTELEPELLIEQTEIEFPDEDDKEEGKPFAIDVKYTDVDPERAAATATLLMKYMVDQSRALNTAMLRARIDSLRTRLALAQREQESAEKAFYKFISQEGAALVAAEDGTLFTGISGAQQQQRQLRLTLEGVDAQIQSISARLGLTSEQAYTSSILSADPIIGNLRGQLLDIEMQINPLEEKLRPEHPQMKQLLEQKQGLEKLLQERYAELIGTGLLVPLPGQIRKESSLDPARQELANRLVNLQTQKDTLVSQLVSLQRQERELKQQYERFPTKQLEKARLQQQMQLKQTLSTNMLSALVDAQSAEAETTGSLSIAQPPVLAQIPGETPGGLHPLVAIGGGTVLGFLISGGLIFLLSMFDNRLHTSKEIQAILSEREVMLLGELPFIFNLDANLEETPILRDYNLSDLHFYELVRSSIRRRTAKAPKIVLVTSVMEGEGKTVMAYNLAIASASAGKRTLLLEADLRSPSAASHFQMQPDPDAKLEPLSYYGSRSEYLQLVPEVENLYIVPSAGPQAKAALVLESSEMRRLLEDARGRFDLVIIDSPSLSVCNDTLLLEPLADGLIVTTRPGVTQKPSLESTLDRIIEAELPLLGAVINGVPRSELSTPSHYDLEEEQFPRFGSGNRVGELEEDNDAQLPQEIGSR</sequence>
<dbReference type="Pfam" id="PF13614">
    <property type="entry name" value="AAA_31"/>
    <property type="match status" value="1"/>
</dbReference>